<reference evidence="2" key="1">
    <citation type="submission" date="2019-07" db="EMBL/GenBank/DDBJ databases">
        <authorList>
            <person name="Weber M."/>
            <person name="Kostadinov I."/>
            <person name="Kostadinov D I."/>
        </authorList>
    </citation>
    <scope>NUCLEOTIDE SEQUENCE</scope>
    <source>
        <strain evidence="2">Gfbio:sag-sample-m06:053724c1-46a9-4a36-b237-ea2bf867836b</strain>
    </source>
</reference>
<protein>
    <recommendedName>
        <fullName evidence="1">DUF4440 domain-containing protein</fullName>
    </recommendedName>
</protein>
<feature type="domain" description="DUF4440" evidence="1">
    <location>
        <begin position="34"/>
        <end position="144"/>
    </location>
</feature>
<dbReference type="EMBL" id="LR633967">
    <property type="protein sequence ID" value="VUX56281.1"/>
    <property type="molecule type" value="Genomic_DNA"/>
</dbReference>
<name>A0A7D9D2I3_9GAMM</name>
<dbReference type="AlphaFoldDB" id="A0A7D9D2I3"/>
<proteinExistence type="predicted"/>
<dbReference type="InterPro" id="IPR027843">
    <property type="entry name" value="DUF4440"/>
</dbReference>
<organism evidence="2">
    <name type="scientific">uncultured Woeseiaceae bacterium</name>
    <dbReference type="NCBI Taxonomy" id="1983305"/>
    <lineage>
        <taxon>Bacteria</taxon>
        <taxon>Pseudomonadati</taxon>
        <taxon>Pseudomonadota</taxon>
        <taxon>Gammaproteobacteria</taxon>
        <taxon>Woeseiales</taxon>
        <taxon>Woeseiaceae</taxon>
        <taxon>environmental samples</taxon>
    </lineage>
</organism>
<gene>
    <name evidence="2" type="ORF">JTBM06_V1_520004</name>
</gene>
<dbReference type="InterPro" id="IPR014710">
    <property type="entry name" value="RmlC-like_jellyroll"/>
</dbReference>
<evidence type="ECO:0000259" key="1">
    <source>
        <dbReference type="Pfam" id="PF14534"/>
    </source>
</evidence>
<dbReference type="InterPro" id="IPR011051">
    <property type="entry name" value="RmlC_Cupin_sf"/>
</dbReference>
<sequence length="265" mass="28378">MKYTRTICLTFSSVLLGACVPPSVDVEAERAALRAAADAYHATGEALDAGTFADFYANDGLILPPNEAGVSGRDGAHDFMSIFAAAPGAGVSFSDASVEVAASGDIGYTLADAVIRFEGPDGEPVEDKIRDFHLWKKQDGEWKIAIDIWNSEIPLAAVAATSFSTMTGEDAVIADPQHYTVEFENDKVRIIRIKYGPGEKSVMHTHGPNVAIYLTDITGRMTLPDGTSMDVTAETGDTQWADAEEHLPENLSGDPLEVVLVELKE</sequence>
<dbReference type="Gene3D" id="3.10.450.50">
    <property type="match status" value="1"/>
</dbReference>
<accession>A0A7D9D2I3</accession>
<dbReference type="PROSITE" id="PS51257">
    <property type="entry name" value="PROKAR_LIPOPROTEIN"/>
    <property type="match status" value="1"/>
</dbReference>
<dbReference type="SUPFAM" id="SSF51182">
    <property type="entry name" value="RmlC-like cupins"/>
    <property type="match status" value="1"/>
</dbReference>
<dbReference type="Pfam" id="PF14534">
    <property type="entry name" value="DUF4440"/>
    <property type="match status" value="1"/>
</dbReference>
<dbReference type="SUPFAM" id="SSF54427">
    <property type="entry name" value="NTF2-like"/>
    <property type="match status" value="1"/>
</dbReference>
<dbReference type="Gene3D" id="2.60.120.10">
    <property type="entry name" value="Jelly Rolls"/>
    <property type="match status" value="1"/>
</dbReference>
<dbReference type="CDD" id="cd00531">
    <property type="entry name" value="NTF2_like"/>
    <property type="match status" value="1"/>
</dbReference>
<dbReference type="InterPro" id="IPR032710">
    <property type="entry name" value="NTF2-like_dom_sf"/>
</dbReference>
<evidence type="ECO:0000313" key="2">
    <source>
        <dbReference type="EMBL" id="VUX56281.1"/>
    </source>
</evidence>